<dbReference type="Proteomes" id="UP000566819">
    <property type="component" value="Unassembled WGS sequence"/>
</dbReference>
<evidence type="ECO:0000256" key="8">
    <source>
        <dbReference type="PROSITE-ProRule" id="PRU10057"/>
    </source>
</evidence>
<reference evidence="10 11" key="1">
    <citation type="submission" date="2020-03" db="EMBL/GenBank/DDBJ databases">
        <title>Draft Genome Sequence of Cudoniella acicularis.</title>
        <authorList>
            <person name="Buettner E."/>
            <person name="Kellner H."/>
        </authorList>
    </citation>
    <scope>NUCLEOTIDE SEQUENCE [LARGE SCALE GENOMIC DNA]</scope>
    <source>
        <strain evidence="10 11">DSM 108380</strain>
    </source>
</reference>
<evidence type="ECO:0000256" key="4">
    <source>
        <dbReference type="ARBA" id="ARBA00023295"/>
    </source>
</evidence>
<dbReference type="SUPFAM" id="SSF51989">
    <property type="entry name" value="Glycosyl hydrolases family 6, cellulases"/>
    <property type="match status" value="1"/>
</dbReference>
<comment type="caution">
    <text evidence="10">The sequence shown here is derived from an EMBL/GenBank/DDBJ whole genome shotgun (WGS) entry which is preliminary data.</text>
</comment>
<feature type="binding site" evidence="7">
    <location>
        <position position="360"/>
    </location>
    <ligand>
        <name>substrate</name>
    </ligand>
</feature>
<evidence type="ECO:0000256" key="7">
    <source>
        <dbReference type="PIRSR" id="PIRSR001100-2"/>
    </source>
</evidence>
<evidence type="ECO:0000256" key="6">
    <source>
        <dbReference type="PIRSR" id="PIRSR001100-1"/>
    </source>
</evidence>
<organism evidence="10 11">
    <name type="scientific">Cudoniella acicularis</name>
    <dbReference type="NCBI Taxonomy" id="354080"/>
    <lineage>
        <taxon>Eukaryota</taxon>
        <taxon>Fungi</taxon>
        <taxon>Dikarya</taxon>
        <taxon>Ascomycota</taxon>
        <taxon>Pezizomycotina</taxon>
        <taxon>Leotiomycetes</taxon>
        <taxon>Helotiales</taxon>
        <taxon>Tricladiaceae</taxon>
        <taxon>Cudoniella</taxon>
    </lineage>
</organism>
<dbReference type="PIRSF" id="PIRSF001100">
    <property type="entry name" value="Beta_cellobiohydrolase"/>
    <property type="match status" value="1"/>
</dbReference>
<comment type="similarity">
    <text evidence="9">Belongs to the glycosyl hydrolase family 6.</text>
</comment>
<proteinExistence type="inferred from homology"/>
<keyword evidence="5 9" id="KW-0624">Polysaccharide degradation</keyword>
<protein>
    <recommendedName>
        <fullName evidence="9">Glucanase</fullName>
        <ecNumber evidence="9">3.2.1.-</ecNumber>
    </recommendedName>
</protein>
<evidence type="ECO:0000256" key="2">
    <source>
        <dbReference type="ARBA" id="ARBA00023001"/>
    </source>
</evidence>
<feature type="active site" description="Proton acceptor" evidence="6">
    <location>
        <position position="366"/>
    </location>
</feature>
<dbReference type="PANTHER" id="PTHR34876:SF10">
    <property type="entry name" value="GLUCANASE"/>
    <property type="match status" value="1"/>
</dbReference>
<dbReference type="PANTHER" id="PTHR34876">
    <property type="match status" value="1"/>
</dbReference>
<dbReference type="InterPro" id="IPR016288">
    <property type="entry name" value="Beta_cellobiohydrolase"/>
</dbReference>
<dbReference type="InterPro" id="IPR001524">
    <property type="entry name" value="Glyco_hydro_6_CS"/>
</dbReference>
<feature type="binding site" evidence="7">
    <location>
        <position position="273"/>
    </location>
    <ligand>
        <name>substrate</name>
    </ligand>
</feature>
<keyword evidence="11" id="KW-1185">Reference proteome</keyword>
<feature type="chain" id="PRO_5034955517" description="Glucanase" evidence="9">
    <location>
        <begin position="18"/>
        <end position="424"/>
    </location>
</feature>
<evidence type="ECO:0000256" key="9">
    <source>
        <dbReference type="RuleBase" id="RU361186"/>
    </source>
</evidence>
<keyword evidence="4 9" id="KW-0326">Glycosidase</keyword>
<dbReference type="AlphaFoldDB" id="A0A8H4RQ86"/>
<dbReference type="InterPro" id="IPR036434">
    <property type="entry name" value="Beta_cellobiohydrolase_sf"/>
</dbReference>
<feature type="binding site" evidence="7">
    <location>
        <position position="364"/>
    </location>
    <ligand>
        <name>substrate</name>
    </ligand>
</feature>
<evidence type="ECO:0000313" key="11">
    <source>
        <dbReference type="Proteomes" id="UP000566819"/>
    </source>
</evidence>
<feature type="binding site" evidence="7">
    <location>
        <position position="212"/>
    </location>
    <ligand>
        <name>substrate</name>
    </ligand>
</feature>
<dbReference type="PRINTS" id="PR00733">
    <property type="entry name" value="GLHYDRLASE6"/>
</dbReference>
<sequence length="424" mass="45752">MKFTAALTAFSAAGVIAEISASNTTRDVNPFAGKNYFANSFYAAELNQTVNAFLAKNDTLNAARARTVQKTGTFVWVTSVSGLSIINTTIAEARAEQRKTRKRQIVELVLYNLPDRDCSAGQSAGEFSSINDGLALYKKKFVDPYAALLKNARDLSFAVILEPDSLGNVITNQNVPFCANATPVYEAGIAYAIAKLQASNIALYLDAAHGGWLGWDGNLPLEFAKVIALAANATNATVPYRSGNSTRPLNGTRPLNYTRPAPSIRGFATDVSNYNPYIANPRANYTQWSNSYDELHYAESLAPFLTNLSLPAHFIIDQGRSGLQNTRGSWGDWCNVEAGFGIRPTTQTNSSLVDSIVWAKPGGESDGACGVTVSGEVAPNAGTWWEAYTEMLVKNADPPLPPTYVGNGTVVKRNARRSLSRLLL</sequence>
<feature type="binding site" evidence="7">
    <location>
        <position position="333"/>
    </location>
    <ligand>
        <name>substrate</name>
    </ligand>
</feature>
<evidence type="ECO:0000313" key="10">
    <source>
        <dbReference type="EMBL" id="KAF4634067.1"/>
    </source>
</evidence>
<dbReference type="GO" id="GO:0004553">
    <property type="term" value="F:hydrolase activity, hydrolyzing O-glycosyl compounds"/>
    <property type="evidence" value="ECO:0007669"/>
    <property type="project" value="InterPro"/>
</dbReference>
<feature type="signal peptide" evidence="9">
    <location>
        <begin position="1"/>
        <end position="17"/>
    </location>
</feature>
<gene>
    <name evidence="10" type="ORF">G7Y89_g4046</name>
</gene>
<feature type="binding site" evidence="7">
    <location>
        <position position="209"/>
    </location>
    <ligand>
        <name>substrate</name>
    </ligand>
</feature>
<keyword evidence="2 9" id="KW-0136">Cellulose degradation</keyword>
<dbReference type="EC" id="3.2.1.-" evidence="9"/>
<keyword evidence="9" id="KW-0732">Signal</keyword>
<dbReference type="OrthoDB" id="64893at2759"/>
<evidence type="ECO:0000256" key="5">
    <source>
        <dbReference type="ARBA" id="ARBA00023326"/>
    </source>
</evidence>
<feature type="active site" description="Proton donor" evidence="6 8">
    <location>
        <position position="164"/>
    </location>
</feature>
<dbReference type="Pfam" id="PF01341">
    <property type="entry name" value="Glyco_hydro_6"/>
    <property type="match status" value="2"/>
</dbReference>
<dbReference type="PROSITE" id="PS00656">
    <property type="entry name" value="GLYCOSYL_HYDROL_F6_2"/>
    <property type="match status" value="1"/>
</dbReference>
<evidence type="ECO:0000256" key="1">
    <source>
        <dbReference type="ARBA" id="ARBA00022801"/>
    </source>
</evidence>
<accession>A0A8H4RQ86</accession>
<keyword evidence="3 9" id="KW-0119">Carbohydrate metabolism</keyword>
<keyword evidence="1 9" id="KW-0378">Hydrolase</keyword>
<dbReference type="GO" id="GO:0030245">
    <property type="term" value="P:cellulose catabolic process"/>
    <property type="evidence" value="ECO:0007669"/>
    <property type="project" value="UniProtKB-KW"/>
</dbReference>
<evidence type="ECO:0000256" key="3">
    <source>
        <dbReference type="ARBA" id="ARBA00023277"/>
    </source>
</evidence>
<name>A0A8H4RQ86_9HELO</name>
<dbReference type="Gene3D" id="3.20.20.40">
    <property type="entry name" value="1, 4-beta cellobiohydrolase"/>
    <property type="match status" value="1"/>
</dbReference>
<dbReference type="EMBL" id="JAAMPI010000211">
    <property type="protein sequence ID" value="KAF4634067.1"/>
    <property type="molecule type" value="Genomic_DNA"/>
</dbReference>
<feature type="binding site" evidence="7">
    <location>
        <position position="76"/>
    </location>
    <ligand>
        <name>substrate</name>
    </ligand>
</feature>